<dbReference type="AlphaFoldDB" id="A0A9D4ZR82"/>
<evidence type="ECO:0000313" key="2">
    <source>
        <dbReference type="Proteomes" id="UP000886520"/>
    </source>
</evidence>
<dbReference type="EMBL" id="JABFUD020000002">
    <property type="protein sequence ID" value="KAI5082672.1"/>
    <property type="molecule type" value="Genomic_DNA"/>
</dbReference>
<accession>A0A9D4ZR82</accession>
<protein>
    <submittedName>
        <fullName evidence="1">Uncharacterized protein</fullName>
    </submittedName>
</protein>
<organism evidence="1 2">
    <name type="scientific">Adiantum capillus-veneris</name>
    <name type="common">Maidenhair fern</name>
    <dbReference type="NCBI Taxonomy" id="13818"/>
    <lineage>
        <taxon>Eukaryota</taxon>
        <taxon>Viridiplantae</taxon>
        <taxon>Streptophyta</taxon>
        <taxon>Embryophyta</taxon>
        <taxon>Tracheophyta</taxon>
        <taxon>Polypodiopsida</taxon>
        <taxon>Polypodiidae</taxon>
        <taxon>Polypodiales</taxon>
        <taxon>Pteridineae</taxon>
        <taxon>Pteridaceae</taxon>
        <taxon>Vittarioideae</taxon>
        <taxon>Adiantum</taxon>
    </lineage>
</organism>
<evidence type="ECO:0000313" key="1">
    <source>
        <dbReference type="EMBL" id="KAI5082672.1"/>
    </source>
</evidence>
<reference evidence="1" key="1">
    <citation type="submission" date="2021-01" db="EMBL/GenBank/DDBJ databases">
        <title>Adiantum capillus-veneris genome.</title>
        <authorList>
            <person name="Fang Y."/>
            <person name="Liao Q."/>
        </authorList>
    </citation>
    <scope>NUCLEOTIDE SEQUENCE</scope>
    <source>
        <strain evidence="1">H3</strain>
        <tissue evidence="1">Leaf</tissue>
    </source>
</reference>
<sequence length="76" mass="8527">MSVLHGEGRVKEILGRPSQAQEVGRLQVAKELNATEEWGVPVEEGGYRGRRPEGVHEMLLHLPIIMSISEVLRQEL</sequence>
<name>A0A9D4ZR82_ADICA</name>
<comment type="caution">
    <text evidence="1">The sequence shown here is derived from an EMBL/GenBank/DDBJ whole genome shotgun (WGS) entry which is preliminary data.</text>
</comment>
<proteinExistence type="predicted"/>
<keyword evidence="2" id="KW-1185">Reference proteome</keyword>
<dbReference type="Proteomes" id="UP000886520">
    <property type="component" value="Chromosome 3"/>
</dbReference>
<gene>
    <name evidence="1" type="ORF">GOP47_0002415</name>
</gene>